<evidence type="ECO:0000256" key="3">
    <source>
        <dbReference type="PROSITE-ProRule" id="PRU00023"/>
    </source>
</evidence>
<reference evidence="4 5" key="1">
    <citation type="submission" date="2023-01" db="EMBL/GenBank/DDBJ databases">
        <title>Analysis of 21 Apiospora genomes using comparative genomics revels a genus with tremendous synthesis potential of carbohydrate active enzymes and secondary metabolites.</title>
        <authorList>
            <person name="Sorensen T."/>
        </authorList>
    </citation>
    <scope>NUCLEOTIDE SEQUENCE [LARGE SCALE GENOMIC DNA]</scope>
    <source>
        <strain evidence="4 5">CBS 117206</strain>
    </source>
</reference>
<dbReference type="Proteomes" id="UP001392437">
    <property type="component" value="Unassembled WGS sequence"/>
</dbReference>
<dbReference type="InterPro" id="IPR051165">
    <property type="entry name" value="Multifunctional_ANK_Repeat"/>
</dbReference>
<dbReference type="Gene3D" id="1.25.40.20">
    <property type="entry name" value="Ankyrin repeat-containing domain"/>
    <property type="match status" value="3"/>
</dbReference>
<feature type="repeat" description="ANK" evidence="3">
    <location>
        <begin position="654"/>
        <end position="683"/>
    </location>
</feature>
<keyword evidence="1" id="KW-0677">Repeat</keyword>
<evidence type="ECO:0000256" key="2">
    <source>
        <dbReference type="ARBA" id="ARBA00023043"/>
    </source>
</evidence>
<evidence type="ECO:0008006" key="6">
    <source>
        <dbReference type="Google" id="ProtNLM"/>
    </source>
</evidence>
<protein>
    <recommendedName>
        <fullName evidence="6">Ankyrin repeat</fullName>
    </recommendedName>
</protein>
<dbReference type="InterPro" id="IPR002110">
    <property type="entry name" value="Ankyrin_rpt"/>
</dbReference>
<dbReference type="PANTHER" id="PTHR24123">
    <property type="entry name" value="ANKYRIN REPEAT-CONTAINING"/>
    <property type="match status" value="1"/>
</dbReference>
<organism evidence="4 5">
    <name type="scientific">Apiospora kogelbergensis</name>
    <dbReference type="NCBI Taxonomy" id="1337665"/>
    <lineage>
        <taxon>Eukaryota</taxon>
        <taxon>Fungi</taxon>
        <taxon>Dikarya</taxon>
        <taxon>Ascomycota</taxon>
        <taxon>Pezizomycotina</taxon>
        <taxon>Sordariomycetes</taxon>
        <taxon>Xylariomycetidae</taxon>
        <taxon>Amphisphaeriales</taxon>
        <taxon>Apiosporaceae</taxon>
        <taxon>Apiospora</taxon>
    </lineage>
</organism>
<gene>
    <name evidence="4" type="ORF">PG999_010119</name>
</gene>
<dbReference type="Pfam" id="PF12796">
    <property type="entry name" value="Ank_2"/>
    <property type="match status" value="1"/>
</dbReference>
<keyword evidence="2 3" id="KW-0040">ANK repeat</keyword>
<evidence type="ECO:0000313" key="4">
    <source>
        <dbReference type="EMBL" id="KAK8106760.1"/>
    </source>
</evidence>
<accession>A0AAW0QLD5</accession>
<feature type="repeat" description="ANK" evidence="3">
    <location>
        <begin position="13"/>
        <end position="45"/>
    </location>
</feature>
<feature type="repeat" description="ANK" evidence="3">
    <location>
        <begin position="458"/>
        <end position="490"/>
    </location>
</feature>
<dbReference type="EMBL" id="JAQQWP010000008">
    <property type="protein sequence ID" value="KAK8106760.1"/>
    <property type="molecule type" value="Genomic_DNA"/>
</dbReference>
<dbReference type="InterPro" id="IPR036770">
    <property type="entry name" value="Ankyrin_rpt-contain_sf"/>
</dbReference>
<sequence>MDLNKSVFRFVGRVYTPIELAVESGNPEVVRLMLEAGADPNRRTNQITNYREYHISKVLSLPISDEYSKKGYPTLDVVRALLDYGAEIDLESMGRAVDYAGDNTAVLGELVQRLPANQHGTCFSWPEGRGGVPLSISEMRLPNYQHQALVEDMVVFLANTVATSLVTDLIGKCISTNCKKCIFDKPIIVTNMLFQAARRGNVELVTFLAQYSTSLHEALVGAVRSGNSQLIDFLIQKGARADGPAVEFTVYVDSIAESAPSTALAEAIRREDEQLVHTLADYGAWRRLDDEEHTEAAIIAAAEVGSVRYLEAVLRRNTLAENLTIKALNMAIRRGNTEYALALLRASANPTQNFIFSDYTEALFLALEKHNKDVALALFDCGVYGSLLIVSPNRTQSPMEIAGQWGDSEIIDAIASMGAKLNIGHQTTALAAAVASRNGPLVDRLLDLGADPGAKAKNGSSPLSEAVKNKDYPMIDHLLSKGATPADTSAFLAAMENDQAALMKLSLAVKQRYPSGIKGFGQELMASAIRSNNVAHVRHWLELKIDPAIMVESRQILDPLRSEGCYISQLSILGLAIELAKDDDIQVIDLLLESGTPVNAMAAQHVKYTNSASIAVFNTPLLLAISTRNRKMVSLLLENGADINRPARCGVFSTPLQEACKIGSYELVEFLLQRGAEINSPAAKRYGGTALQMAARSGSLKIVELLLLNKANPHAPGSEFGYGGTAFELAAEHGRYHILLILWREASPQGFTSAILNSARDRAERNGHRGCFDFIANIIHDASFGLDLH</sequence>
<evidence type="ECO:0000256" key="1">
    <source>
        <dbReference type="ARBA" id="ARBA00022737"/>
    </source>
</evidence>
<keyword evidence="5" id="KW-1185">Reference proteome</keyword>
<dbReference type="PROSITE" id="PS50088">
    <property type="entry name" value="ANK_REPEAT"/>
    <property type="match status" value="5"/>
</dbReference>
<feature type="repeat" description="ANK" evidence="3">
    <location>
        <begin position="686"/>
        <end position="718"/>
    </location>
</feature>
<dbReference type="AlphaFoldDB" id="A0AAW0QLD5"/>
<proteinExistence type="predicted"/>
<dbReference type="Pfam" id="PF00023">
    <property type="entry name" value="Ank"/>
    <property type="match status" value="2"/>
</dbReference>
<feature type="repeat" description="ANK" evidence="3">
    <location>
        <begin position="616"/>
        <end position="648"/>
    </location>
</feature>
<name>A0AAW0QLD5_9PEZI</name>
<dbReference type="SUPFAM" id="SSF48403">
    <property type="entry name" value="Ankyrin repeat"/>
    <property type="match status" value="3"/>
</dbReference>
<comment type="caution">
    <text evidence="4">The sequence shown here is derived from an EMBL/GenBank/DDBJ whole genome shotgun (WGS) entry which is preliminary data.</text>
</comment>
<dbReference type="SMART" id="SM00248">
    <property type="entry name" value="ANK"/>
    <property type="match status" value="14"/>
</dbReference>
<dbReference type="PANTHER" id="PTHR24123:SF33">
    <property type="entry name" value="PROTEIN HOS4"/>
    <property type="match status" value="1"/>
</dbReference>
<dbReference type="PROSITE" id="PS50297">
    <property type="entry name" value="ANK_REP_REGION"/>
    <property type="match status" value="5"/>
</dbReference>
<evidence type="ECO:0000313" key="5">
    <source>
        <dbReference type="Proteomes" id="UP001392437"/>
    </source>
</evidence>